<evidence type="ECO:0000259" key="13">
    <source>
        <dbReference type="PROSITE" id="PS51391"/>
    </source>
</evidence>
<keyword evidence="7 10" id="KW-0456">Lyase</keyword>
<dbReference type="Pfam" id="PF23228">
    <property type="entry name" value="zf_PCFS4"/>
    <property type="match status" value="1"/>
</dbReference>
<dbReference type="InterPro" id="IPR008942">
    <property type="entry name" value="ENTH_VHS"/>
</dbReference>
<dbReference type="GO" id="GO:0030388">
    <property type="term" value="P:fructose 1,6-bisphosphate metabolic process"/>
    <property type="evidence" value="ECO:0000318"/>
    <property type="project" value="GO_Central"/>
</dbReference>
<dbReference type="InterPro" id="IPR029768">
    <property type="entry name" value="Aldolase_I_AS"/>
</dbReference>
<feature type="compositionally biased region" description="Polar residues" evidence="11">
    <location>
        <begin position="24"/>
        <end position="45"/>
    </location>
</feature>
<dbReference type="SMART" id="SM00582">
    <property type="entry name" value="RPR"/>
    <property type="match status" value="1"/>
</dbReference>
<accession>M4DL52</accession>
<dbReference type="InParanoid" id="M4DL52"/>
<keyword evidence="9" id="KW-0863">Zinc-finger</keyword>
<feature type="compositionally biased region" description="Polar residues" evidence="11">
    <location>
        <begin position="649"/>
        <end position="658"/>
    </location>
</feature>
<feature type="compositionally biased region" description="Basic and acidic residues" evidence="11">
    <location>
        <begin position="1"/>
        <end position="16"/>
    </location>
</feature>
<keyword evidence="9" id="KW-0479">Metal-binding</keyword>
<feature type="region of interest" description="Disordered" evidence="11">
    <location>
        <begin position="201"/>
        <end position="226"/>
    </location>
</feature>
<feature type="region of interest" description="Disordered" evidence="11">
    <location>
        <begin position="1"/>
        <end position="67"/>
    </location>
</feature>
<feature type="domain" description="C2H2-type" evidence="12">
    <location>
        <begin position="778"/>
        <end position="805"/>
    </location>
</feature>
<evidence type="ECO:0000313" key="15">
    <source>
        <dbReference type="Proteomes" id="UP000011750"/>
    </source>
</evidence>
<dbReference type="InterPro" id="IPR057242">
    <property type="entry name" value="PCFS4-like"/>
</dbReference>
<evidence type="ECO:0000256" key="1">
    <source>
        <dbReference type="ARBA" id="ARBA00000441"/>
    </source>
</evidence>
<dbReference type="SUPFAM" id="SSF51569">
    <property type="entry name" value="Aldolase"/>
    <property type="match status" value="2"/>
</dbReference>
<evidence type="ECO:0000256" key="11">
    <source>
        <dbReference type="SAM" id="MobiDB-lite"/>
    </source>
</evidence>
<dbReference type="SUPFAM" id="SSF48464">
    <property type="entry name" value="ENTH/VHS domain"/>
    <property type="match status" value="1"/>
</dbReference>
<dbReference type="Gene3D" id="1.25.40.90">
    <property type="match status" value="1"/>
</dbReference>
<dbReference type="Gramene" id="Bra017233.1">
    <property type="protein sequence ID" value="Bra017233.1-P"/>
    <property type="gene ID" value="Bra017233"/>
</dbReference>
<evidence type="ECO:0000256" key="2">
    <source>
        <dbReference type="ARBA" id="ARBA00004714"/>
    </source>
</evidence>
<feature type="compositionally biased region" description="Basic and acidic residues" evidence="11">
    <location>
        <begin position="503"/>
        <end position="518"/>
    </location>
</feature>
<dbReference type="PANTHER" id="PTHR11627">
    <property type="entry name" value="FRUCTOSE-BISPHOSPHATE ALDOLASE"/>
    <property type="match status" value="1"/>
</dbReference>
<comment type="catalytic activity">
    <reaction evidence="1 10">
        <text>beta-D-fructose 1,6-bisphosphate = D-glyceraldehyde 3-phosphate + dihydroxyacetone phosphate</text>
        <dbReference type="Rhea" id="RHEA:14729"/>
        <dbReference type="ChEBI" id="CHEBI:32966"/>
        <dbReference type="ChEBI" id="CHEBI:57642"/>
        <dbReference type="ChEBI" id="CHEBI:59776"/>
        <dbReference type="EC" id="4.1.2.13"/>
    </reaction>
</comment>
<name>M4DL52_BRACM</name>
<evidence type="ECO:0000256" key="10">
    <source>
        <dbReference type="RuleBase" id="RU003994"/>
    </source>
</evidence>
<dbReference type="EC" id="4.1.2.13" evidence="4 10"/>
<reference evidence="14" key="3">
    <citation type="submission" date="2023-03" db="UniProtKB">
        <authorList>
            <consortium name="EnsemblPlants"/>
        </authorList>
    </citation>
    <scope>IDENTIFICATION</scope>
    <source>
        <strain evidence="14">cv. Chiifu-401-42</strain>
    </source>
</reference>
<organism evidence="14 15">
    <name type="scientific">Brassica campestris</name>
    <name type="common">Field mustard</name>
    <dbReference type="NCBI Taxonomy" id="3711"/>
    <lineage>
        <taxon>Eukaryota</taxon>
        <taxon>Viridiplantae</taxon>
        <taxon>Streptophyta</taxon>
        <taxon>Embryophyta</taxon>
        <taxon>Tracheophyta</taxon>
        <taxon>Spermatophyta</taxon>
        <taxon>Magnoliopsida</taxon>
        <taxon>eudicotyledons</taxon>
        <taxon>Gunneridae</taxon>
        <taxon>Pentapetalae</taxon>
        <taxon>rosids</taxon>
        <taxon>malvids</taxon>
        <taxon>Brassicales</taxon>
        <taxon>Brassicaceae</taxon>
        <taxon>Brassiceae</taxon>
        <taxon>Brassica</taxon>
    </lineage>
</organism>
<dbReference type="PROSITE" id="PS50157">
    <property type="entry name" value="ZINC_FINGER_C2H2_2"/>
    <property type="match status" value="1"/>
</dbReference>
<dbReference type="Pfam" id="PF00274">
    <property type="entry name" value="Glycolytic"/>
    <property type="match status" value="2"/>
</dbReference>
<feature type="domain" description="CID" evidence="13">
    <location>
        <begin position="70"/>
        <end position="198"/>
    </location>
</feature>
<proteinExistence type="inferred from homology"/>
<feature type="region of interest" description="Disordered" evidence="11">
    <location>
        <begin position="596"/>
        <end position="624"/>
    </location>
</feature>
<reference evidence="14 15" key="2">
    <citation type="journal article" date="2018" name="Hortic Res">
        <title>Improved Brassica rapa reference genome by single-molecule sequencing and chromosome conformation capture technologies.</title>
        <authorList>
            <person name="Zhang L."/>
            <person name="Cai X."/>
            <person name="Wu J."/>
            <person name="Liu M."/>
            <person name="Grob S."/>
            <person name="Cheng F."/>
            <person name="Liang J."/>
            <person name="Cai C."/>
            <person name="Liu Z."/>
            <person name="Liu B."/>
            <person name="Wang F."/>
            <person name="Li S."/>
            <person name="Liu F."/>
            <person name="Li X."/>
            <person name="Cheng L."/>
            <person name="Yang W."/>
            <person name="Li M.H."/>
            <person name="Grossniklaus U."/>
            <person name="Zheng H."/>
            <person name="Wang X."/>
        </authorList>
    </citation>
    <scope>NUCLEOTIDE SEQUENCE [LARGE SCALE GENOMIC DNA]</scope>
    <source>
        <strain evidence="14 15">cv. Chiifu-401-42</strain>
    </source>
</reference>
<sequence length="1323" mass="144270">MENSRRPFDRSRDPGPMKKPRLSDVNSNARQLTSQRTIGTASSSRFRAAGGRELESDPNGEAYQPQPVHPHYELVNQYKSALSELTINSKPIITNLTIIAGENVHAAKAVVATVCNNILEVPSDQKLPTLYLLDSIVKNIGRDYIKYFAAKLPEVFVKAYRQVDPPMRSNMRHLFGTWKGVFHPNTLQQIEKELGFNAKSDGSAAVSSTGRADLQSQRPPNSIHVNPKYLERQRLQQSGRAKGMVTDVPEIASNLARDSDRLERVSSIASGGSWAGPAKVNTIRRPQRDSLSEPLYERDMESISGEYDYTSELPHNSRPVIKKVNARVTDDGCEKQWYETVSRGPDLISDQRDVLHTKSRLSNYATARLENLESSGPSRNTGVPYDSWKNSEEEEFMWDMHSRLSETDVATVNPKNELHTPEESERLESDNHLLKRPRLSALDPRFDPTSTNSYSSEQKDGSVYGRLSSTSNAARKGIQPQSKVSDRHSPLRDSTFKQNVTKQDSRRTHSLTQRDPRASRFPAKSQSVLRDDFVRPQLKKSNAIDLPDSFQGEKFDSKSAGLTIASEATGQRNMSDLLEAVMKSGILSNNLTNGAMKEESSQVNPRALTVSAASKPKASPNSVAAKKISARLKLERSSAPLGSDPVSLTGVTSAQTSKESSKAPDPISSLLSSLVSKGLISASKMELPSLVQCAAAPFISQDHSPDHSTNSSTSISVVPSDAQSLVVVEKGPSTAPKVAPAETAVSEPENLIGLKFRADKIRKLHPSVISSLFDDFPHLCTSCGVRLKEKEELDRHMELHDKKKLELSGTNSKCRVWFPKADDWVAAKAGELEPEYDEILSEPESEDGPAVAADENQCACILCGEMFEDCFSQGTGQWLFKGASYLTIPPSNSEANGPIVHAGCLTKSSLPSLGIGNAIKQTMASFTSKYADELIANAAYIGTPGKGILAADESTGTIGKRLSSINVENVESNRRALRELLFTTPGALPCLSGVILFEETLYQKSSKDADAAADAAAYYFATADFIDVSRRIRRSDAASDAASCVNETNKRTPFVDILKEGGVLPGIKVDKGTVSLPGTNGETTTQGLDGLGERCKKYYEAGARFAKWRAVLKIGPTEPSELAIRENAYGLARYAAICQENGLVPIVEPEILVDGSHDIQKCAEVTERVLAACYKALSDHHVMLEGTLLKPNMVTPGSESGKVAPEVVAEYTVRALQRTVPAAVPAVVFLSGGQSEEEATRNLNAMNQLKTKKPWSLSFSFGRALQQSTLKTWGGKEENVKKAQEAFLVRCKANSEATLGVYKGDAQLGEGAAESLHVKDYKY</sequence>
<dbReference type="InterPro" id="IPR000741">
    <property type="entry name" value="FBA_I"/>
</dbReference>
<dbReference type="InterPro" id="IPR006569">
    <property type="entry name" value="CID_dom"/>
</dbReference>
<dbReference type="GO" id="GO:0006397">
    <property type="term" value="P:mRNA processing"/>
    <property type="evidence" value="ECO:0007669"/>
    <property type="project" value="UniProtKB-KW"/>
</dbReference>
<evidence type="ECO:0000256" key="8">
    <source>
        <dbReference type="ARBA" id="ARBA00023270"/>
    </source>
</evidence>
<dbReference type="PROSITE" id="PS00158">
    <property type="entry name" value="ALDOLASE_CLASS_I"/>
    <property type="match status" value="1"/>
</dbReference>
<feature type="compositionally biased region" description="Polar residues" evidence="11">
    <location>
        <begin position="205"/>
        <end position="224"/>
    </location>
</feature>
<keyword evidence="6 10" id="KW-0324">Glycolysis</keyword>
<dbReference type="InterPro" id="IPR013785">
    <property type="entry name" value="Aldolase_TIM"/>
</dbReference>
<protein>
    <recommendedName>
        <fullName evidence="4 10">Fructose-bisphosphate aldolase</fullName>
        <ecNumber evidence="4 10">4.1.2.13</ecNumber>
    </recommendedName>
</protein>
<evidence type="ECO:0000256" key="3">
    <source>
        <dbReference type="ARBA" id="ARBA00010387"/>
    </source>
</evidence>
<dbReference type="PROSITE" id="PS51391">
    <property type="entry name" value="CID"/>
    <property type="match status" value="1"/>
</dbReference>
<dbReference type="GO" id="GO:0006096">
    <property type="term" value="P:glycolytic process"/>
    <property type="evidence" value="ECO:0000318"/>
    <property type="project" value="GO_Central"/>
</dbReference>
<dbReference type="FunCoup" id="M4DL52">
    <property type="interactions" value="2732"/>
</dbReference>
<evidence type="ECO:0000256" key="6">
    <source>
        <dbReference type="ARBA" id="ARBA00023152"/>
    </source>
</evidence>
<evidence type="ECO:0000256" key="9">
    <source>
        <dbReference type="PROSITE-ProRule" id="PRU00042"/>
    </source>
</evidence>
<comment type="pathway">
    <text evidence="2">Carbohydrate degradation; glycolysis; D-glyceraldehyde 3-phosphate and glycerone phosphate from D-glucose: step 4/4.</text>
</comment>
<keyword evidence="8" id="KW-0704">Schiff base</keyword>
<keyword evidence="15" id="KW-1185">Reference proteome</keyword>
<dbReference type="InterPro" id="IPR013087">
    <property type="entry name" value="Znf_C2H2_type"/>
</dbReference>
<dbReference type="InterPro" id="IPR047415">
    <property type="entry name" value="Pcf11_CID"/>
</dbReference>
<dbReference type="STRING" id="51351.M4DL52"/>
<feature type="compositionally biased region" description="Basic and acidic residues" evidence="11">
    <location>
        <begin position="416"/>
        <end position="433"/>
    </location>
</feature>
<dbReference type="Pfam" id="PF04818">
    <property type="entry name" value="CID"/>
    <property type="match status" value="1"/>
</dbReference>
<dbReference type="Proteomes" id="UP000011750">
    <property type="component" value="Chromosome A04"/>
</dbReference>
<reference evidence="14 15" key="1">
    <citation type="journal article" date="2011" name="Nat. Genet.">
        <title>The genome of the mesopolyploid crop species Brassica rapa.</title>
        <authorList>
            <consortium name="Brassica rapa Genome Sequencing Project Consortium"/>
            <person name="Wang X."/>
            <person name="Wang H."/>
            <person name="Wang J."/>
            <person name="Sun R."/>
            <person name="Wu J."/>
            <person name="Liu S."/>
            <person name="Bai Y."/>
            <person name="Mun J.H."/>
            <person name="Bancroft I."/>
            <person name="Cheng F."/>
            <person name="Huang S."/>
            <person name="Li X."/>
            <person name="Hua W."/>
            <person name="Wang J."/>
            <person name="Wang X."/>
            <person name="Freeling M."/>
            <person name="Pires J.C."/>
            <person name="Paterson A.H."/>
            <person name="Chalhoub B."/>
            <person name="Wang B."/>
            <person name="Hayward A."/>
            <person name="Sharpe A.G."/>
            <person name="Park B.S."/>
            <person name="Weisshaar B."/>
            <person name="Liu B."/>
            <person name="Li B."/>
            <person name="Liu B."/>
            <person name="Tong C."/>
            <person name="Song C."/>
            <person name="Duran C."/>
            <person name="Peng C."/>
            <person name="Geng C."/>
            <person name="Koh C."/>
            <person name="Lin C."/>
            <person name="Edwards D."/>
            <person name="Mu D."/>
            <person name="Shen D."/>
            <person name="Soumpourou E."/>
            <person name="Li F."/>
            <person name="Fraser F."/>
            <person name="Conant G."/>
            <person name="Lassalle G."/>
            <person name="King G.J."/>
            <person name="Bonnema G."/>
            <person name="Tang H."/>
            <person name="Wang H."/>
            <person name="Belcram H."/>
            <person name="Zhou H."/>
            <person name="Hirakawa H."/>
            <person name="Abe H."/>
            <person name="Guo H."/>
            <person name="Wang H."/>
            <person name="Jin H."/>
            <person name="Parkin I.A."/>
            <person name="Batley J."/>
            <person name="Kim J.S."/>
            <person name="Just J."/>
            <person name="Li J."/>
            <person name="Xu J."/>
            <person name="Deng J."/>
            <person name="Kim J.A."/>
            <person name="Li J."/>
            <person name="Yu J."/>
            <person name="Meng J."/>
            <person name="Wang J."/>
            <person name="Min J."/>
            <person name="Poulain J."/>
            <person name="Wang J."/>
            <person name="Hatakeyama K."/>
            <person name="Wu K."/>
            <person name="Wang L."/>
            <person name="Fang L."/>
            <person name="Trick M."/>
            <person name="Links M.G."/>
            <person name="Zhao M."/>
            <person name="Jin M."/>
            <person name="Ramchiary N."/>
            <person name="Drou N."/>
            <person name="Berkman P.J."/>
            <person name="Cai Q."/>
            <person name="Huang Q."/>
            <person name="Li R."/>
            <person name="Tabata S."/>
            <person name="Cheng S."/>
            <person name="Zhang S."/>
            <person name="Zhang S."/>
            <person name="Huang S."/>
            <person name="Sato S."/>
            <person name="Sun S."/>
            <person name="Kwon S.J."/>
            <person name="Choi S.R."/>
            <person name="Lee T.H."/>
            <person name="Fan W."/>
            <person name="Zhao X."/>
            <person name="Tan X."/>
            <person name="Xu X."/>
            <person name="Wang Y."/>
            <person name="Qiu Y."/>
            <person name="Yin Y."/>
            <person name="Li Y."/>
            <person name="Du Y."/>
            <person name="Liao Y."/>
            <person name="Lim Y."/>
            <person name="Narusaka Y."/>
            <person name="Wang Y."/>
            <person name="Wang Z."/>
            <person name="Li Z."/>
            <person name="Wang Z."/>
            <person name="Xiong Z."/>
            <person name="Zhang Z."/>
        </authorList>
    </citation>
    <scope>NUCLEOTIDE SEQUENCE [LARGE SCALE GENOMIC DNA]</scope>
    <source>
        <strain evidence="14 15">cv. Chiifu-401-42</strain>
    </source>
</reference>
<dbReference type="Gene3D" id="3.20.20.70">
    <property type="entry name" value="Aldolase class I"/>
    <property type="match status" value="1"/>
</dbReference>
<dbReference type="CDD" id="cd16982">
    <property type="entry name" value="CID_Pcf11"/>
    <property type="match status" value="1"/>
</dbReference>
<dbReference type="UniPathway" id="UPA00109">
    <property type="reaction ID" value="UER00183"/>
</dbReference>
<dbReference type="OMA" id="IREMHPH"/>
<dbReference type="GO" id="GO:0005829">
    <property type="term" value="C:cytosol"/>
    <property type="evidence" value="ECO:0000318"/>
    <property type="project" value="GO_Central"/>
</dbReference>
<dbReference type="HOGENOM" id="CLU_006062_0_0_1"/>
<comment type="similarity">
    <text evidence="3 10">Belongs to the class I fructose-bisphosphate aldolase family.</text>
</comment>
<dbReference type="GO" id="GO:0008270">
    <property type="term" value="F:zinc ion binding"/>
    <property type="evidence" value="ECO:0007669"/>
    <property type="project" value="UniProtKB-KW"/>
</dbReference>
<feature type="compositionally biased region" description="Basic and acidic residues" evidence="11">
    <location>
        <begin position="484"/>
        <end position="495"/>
    </location>
</feature>
<feature type="compositionally biased region" description="Low complexity" evidence="11">
    <location>
        <begin position="610"/>
        <end position="624"/>
    </location>
</feature>
<keyword evidence="9" id="KW-0862">Zinc</keyword>
<feature type="region of interest" description="Disordered" evidence="11">
    <location>
        <begin position="270"/>
        <end position="292"/>
    </location>
</feature>
<keyword evidence="5" id="KW-0507">mRNA processing</keyword>
<evidence type="ECO:0000313" key="14">
    <source>
        <dbReference type="EnsemblPlants" id="Bra017233.1-P"/>
    </source>
</evidence>
<dbReference type="FunFam" id="1.25.40.90:FF:000023">
    <property type="entry name" value="polyadenylation and cleavage factor homolog 4"/>
    <property type="match status" value="1"/>
</dbReference>
<evidence type="ECO:0000256" key="4">
    <source>
        <dbReference type="ARBA" id="ARBA00013068"/>
    </source>
</evidence>
<dbReference type="GO" id="GO:0004332">
    <property type="term" value="F:fructose-bisphosphate aldolase activity"/>
    <property type="evidence" value="ECO:0000318"/>
    <property type="project" value="GO_Central"/>
</dbReference>
<evidence type="ECO:0000259" key="12">
    <source>
        <dbReference type="PROSITE" id="PS50157"/>
    </source>
</evidence>
<dbReference type="EnsemblPlants" id="Bra017233.1">
    <property type="protein sequence ID" value="Bra017233.1-P"/>
    <property type="gene ID" value="Bra017233"/>
</dbReference>
<feature type="region of interest" description="Disordered" evidence="11">
    <location>
        <begin position="407"/>
        <end position="528"/>
    </location>
</feature>
<dbReference type="eggNOG" id="KOG1557">
    <property type="taxonomic scope" value="Eukaryota"/>
</dbReference>
<feature type="compositionally biased region" description="Polar residues" evidence="11">
    <location>
        <begin position="467"/>
        <end position="483"/>
    </location>
</feature>
<evidence type="ECO:0000256" key="5">
    <source>
        <dbReference type="ARBA" id="ARBA00022664"/>
    </source>
</evidence>
<dbReference type="CDD" id="cd00948">
    <property type="entry name" value="FBP_aldolase_I_a"/>
    <property type="match status" value="1"/>
</dbReference>
<dbReference type="eggNOG" id="KOG2071">
    <property type="taxonomic scope" value="Eukaryota"/>
</dbReference>
<dbReference type="GO" id="GO:0005634">
    <property type="term" value="C:nucleus"/>
    <property type="evidence" value="ECO:0007669"/>
    <property type="project" value="UniProtKB-ARBA"/>
</dbReference>
<feature type="region of interest" description="Disordered" evidence="11">
    <location>
        <begin position="639"/>
        <end position="667"/>
    </location>
</feature>
<evidence type="ECO:0000256" key="7">
    <source>
        <dbReference type="ARBA" id="ARBA00023239"/>
    </source>
</evidence>
<dbReference type="NCBIfam" id="NF033379">
    <property type="entry name" value="FrucBisAld_I"/>
    <property type="match status" value="1"/>
</dbReference>
<dbReference type="PROSITE" id="PS00028">
    <property type="entry name" value="ZINC_FINGER_C2H2_1"/>
    <property type="match status" value="1"/>
</dbReference>